<dbReference type="InterPro" id="IPR046884">
    <property type="entry name" value="MnmA-like_central"/>
</dbReference>
<evidence type="ECO:0000256" key="10">
    <source>
        <dbReference type="ARBA" id="ARBA00023157"/>
    </source>
</evidence>
<dbReference type="InterPro" id="IPR023382">
    <property type="entry name" value="MnmA-like_central_sf"/>
</dbReference>
<dbReference type="Proteomes" id="UP001182556">
    <property type="component" value="Unassembled WGS sequence"/>
</dbReference>
<keyword evidence="5" id="KW-0808">Transferase</keyword>
<evidence type="ECO:0000259" key="13">
    <source>
        <dbReference type="Pfam" id="PF20258"/>
    </source>
</evidence>
<proteinExistence type="inferred from homology"/>
<keyword evidence="7" id="KW-0547">Nucleotide-binding</keyword>
<dbReference type="AlphaFoldDB" id="A0AAD9CWE6"/>
<dbReference type="NCBIfam" id="NF001138">
    <property type="entry name" value="PRK00143.1"/>
    <property type="match status" value="1"/>
</dbReference>
<feature type="domain" description="tRNA-specific 2-thiouridylase MnmA-like C-terminal" evidence="13">
    <location>
        <begin position="374"/>
        <end position="454"/>
    </location>
</feature>
<feature type="domain" description="tRNA-specific 2-thiouridylase MnmA-like central" evidence="14">
    <location>
        <begin position="298"/>
        <end position="350"/>
    </location>
</feature>
<dbReference type="InterPro" id="IPR004506">
    <property type="entry name" value="MnmA-like"/>
</dbReference>
<dbReference type="GO" id="GO:0016783">
    <property type="term" value="F:sulfurtransferase activity"/>
    <property type="evidence" value="ECO:0007669"/>
    <property type="project" value="InterPro"/>
</dbReference>
<comment type="catalytic activity">
    <reaction evidence="11">
        <text>5-taurinomethyluridine(34) in tRNA + S-sulfanyl-L-cysteinyl-[protein] + AH2 + ATP = 5-taurinomethyl-2-thiouridine(34) in tRNA + L-cysteinyl-[protein] + A + AMP + diphosphate + H(+)</text>
        <dbReference type="Rhea" id="RHEA:47040"/>
        <dbReference type="Rhea" id="RHEA-COMP:10131"/>
        <dbReference type="Rhea" id="RHEA-COMP:11726"/>
        <dbReference type="Rhea" id="RHEA-COMP:11732"/>
        <dbReference type="Rhea" id="RHEA-COMP:11733"/>
        <dbReference type="ChEBI" id="CHEBI:13193"/>
        <dbReference type="ChEBI" id="CHEBI:15378"/>
        <dbReference type="ChEBI" id="CHEBI:17499"/>
        <dbReference type="ChEBI" id="CHEBI:29950"/>
        <dbReference type="ChEBI" id="CHEBI:30616"/>
        <dbReference type="ChEBI" id="CHEBI:33019"/>
        <dbReference type="ChEBI" id="CHEBI:61963"/>
        <dbReference type="ChEBI" id="CHEBI:87171"/>
        <dbReference type="ChEBI" id="CHEBI:87172"/>
        <dbReference type="ChEBI" id="CHEBI:456215"/>
        <dbReference type="EC" id="2.8.1.14"/>
    </reaction>
</comment>
<organism evidence="15 16">
    <name type="scientific">Papiliotrema laurentii</name>
    <name type="common">Cryptococcus laurentii</name>
    <dbReference type="NCBI Taxonomy" id="5418"/>
    <lineage>
        <taxon>Eukaryota</taxon>
        <taxon>Fungi</taxon>
        <taxon>Dikarya</taxon>
        <taxon>Basidiomycota</taxon>
        <taxon>Agaricomycotina</taxon>
        <taxon>Tremellomycetes</taxon>
        <taxon>Tremellales</taxon>
        <taxon>Rhynchogastremaceae</taxon>
        <taxon>Papiliotrema</taxon>
    </lineage>
</organism>
<keyword evidence="8" id="KW-0067">ATP-binding</keyword>
<dbReference type="NCBIfam" id="TIGR00420">
    <property type="entry name" value="trmU"/>
    <property type="match status" value="1"/>
</dbReference>
<accession>A0AAD9CWE6</accession>
<feature type="non-terminal residue" evidence="15">
    <location>
        <position position="1"/>
    </location>
</feature>
<sequence>MSNPALTSRLAARIKSGSCPIHGHGRYHPHPRRLASTVLSTPPILTPASVKALVPTMEDLVLWKWDKVTVAMSGGVDSAVVLRMLAEYPLDINVVFMRNWDSLLSENNDNDDLPSPASYHYSSDPSSSKSPNMSPCGWQKDWDMVQRVCDHVGVPRHRVRLVDLSKEYWAKVFEPALNVWEHGGTPNPDVACNREIKFGALFEHIPNKDRSFLATGHYARVKRVPHATRLCRAVDETKDQSYYLSSITDAQLRRAIMPLAQIRKEDVRKLAKYYGLPNANKEESMGLCFVGERQKFSKFISQYIPKPAVQGYIVDAEGKKLGRHDGLWQFTVGQKARLPGMLQPMFVARKCVGESGQDIMVVPGSDHPALMCTRIHTHDFHWIANKVPSGIVPGGSKRALVQIRHRMEPIPAVINHDWNGMGLTIDFAQPVHGVAPGQVCAIYYMKWCLGSGVIKQT</sequence>
<evidence type="ECO:0000256" key="9">
    <source>
        <dbReference type="ARBA" id="ARBA00022884"/>
    </source>
</evidence>
<dbReference type="Gene3D" id="2.30.30.280">
    <property type="entry name" value="Adenine nucleotide alpha hydrolases-like domains"/>
    <property type="match status" value="1"/>
</dbReference>
<dbReference type="EMBL" id="JAODAN010000007">
    <property type="protein sequence ID" value="KAK1923311.1"/>
    <property type="molecule type" value="Genomic_DNA"/>
</dbReference>
<evidence type="ECO:0000256" key="8">
    <source>
        <dbReference type="ARBA" id="ARBA00022840"/>
    </source>
</evidence>
<dbReference type="GO" id="GO:0002143">
    <property type="term" value="P:tRNA wobble position uridine thiolation"/>
    <property type="evidence" value="ECO:0007669"/>
    <property type="project" value="TreeGrafter"/>
</dbReference>
<dbReference type="Pfam" id="PF03054">
    <property type="entry name" value="tRNA_Me_trans"/>
    <property type="match status" value="1"/>
</dbReference>
<evidence type="ECO:0000256" key="5">
    <source>
        <dbReference type="ARBA" id="ARBA00022679"/>
    </source>
</evidence>
<dbReference type="InterPro" id="IPR014729">
    <property type="entry name" value="Rossmann-like_a/b/a_fold"/>
</dbReference>
<dbReference type="Pfam" id="PF20259">
    <property type="entry name" value="tRNA_Me_trans_M"/>
    <property type="match status" value="1"/>
</dbReference>
<comment type="caution">
    <text evidence="15">The sequence shown here is derived from an EMBL/GenBank/DDBJ whole genome shotgun (WGS) entry which is preliminary data.</text>
</comment>
<dbReference type="GO" id="GO:0005739">
    <property type="term" value="C:mitochondrion"/>
    <property type="evidence" value="ECO:0007669"/>
    <property type="project" value="TreeGrafter"/>
</dbReference>
<evidence type="ECO:0000256" key="4">
    <source>
        <dbReference type="ARBA" id="ARBA00022555"/>
    </source>
</evidence>
<dbReference type="GO" id="GO:0000049">
    <property type="term" value="F:tRNA binding"/>
    <property type="evidence" value="ECO:0007669"/>
    <property type="project" value="UniProtKB-KW"/>
</dbReference>
<evidence type="ECO:0000256" key="3">
    <source>
        <dbReference type="ARBA" id="ARBA00011953"/>
    </source>
</evidence>
<evidence type="ECO:0000313" key="15">
    <source>
        <dbReference type="EMBL" id="KAK1923311.1"/>
    </source>
</evidence>
<dbReference type="Gene3D" id="2.40.30.10">
    <property type="entry name" value="Translation factors"/>
    <property type="match status" value="1"/>
</dbReference>
<comment type="function">
    <text evidence="1">Catalyzes the 2-thiolation of uridine at the wobble position (U34) of mitochondrial tRNA(Lys), tRNA(Glu) and tRNA(Gln). Required for the formation of 5-taurinomethyl-2-thiouridine (tm5s2U) of mitochondrial tRNA(Lys), tRNA(Glu), and tRNA(Gln) at the wobble position. ATP is required to activate the C2 atom of the wobble base.</text>
</comment>
<keyword evidence="16" id="KW-1185">Reference proteome</keyword>
<dbReference type="PANTHER" id="PTHR11933">
    <property type="entry name" value="TRNA 5-METHYLAMINOMETHYL-2-THIOURIDYLATE -METHYLTRANSFERASE"/>
    <property type="match status" value="1"/>
</dbReference>
<evidence type="ECO:0000256" key="7">
    <source>
        <dbReference type="ARBA" id="ARBA00022741"/>
    </source>
</evidence>
<gene>
    <name evidence="15" type="ORF">DB88DRAFT_440262</name>
</gene>
<keyword evidence="10" id="KW-1015">Disulfide bond</keyword>
<evidence type="ECO:0000259" key="14">
    <source>
        <dbReference type="Pfam" id="PF20259"/>
    </source>
</evidence>
<dbReference type="PANTHER" id="PTHR11933:SF5">
    <property type="entry name" value="MITOCHONDRIAL TRNA-SPECIFIC 2-THIOURIDYLASE 1"/>
    <property type="match status" value="1"/>
</dbReference>
<keyword evidence="4" id="KW-0820">tRNA-binding</keyword>
<evidence type="ECO:0000256" key="6">
    <source>
        <dbReference type="ARBA" id="ARBA00022694"/>
    </source>
</evidence>
<name>A0AAD9CWE6_PAPLA</name>
<evidence type="ECO:0000256" key="11">
    <source>
        <dbReference type="ARBA" id="ARBA00049564"/>
    </source>
</evidence>
<dbReference type="Gene3D" id="3.40.50.620">
    <property type="entry name" value="HUPs"/>
    <property type="match status" value="1"/>
</dbReference>
<dbReference type="CDD" id="cd01998">
    <property type="entry name" value="MnmA_TRMU-like"/>
    <property type="match status" value="1"/>
</dbReference>
<evidence type="ECO:0000313" key="16">
    <source>
        <dbReference type="Proteomes" id="UP001182556"/>
    </source>
</evidence>
<reference evidence="15" key="1">
    <citation type="submission" date="2023-02" db="EMBL/GenBank/DDBJ databases">
        <title>Identification and recombinant expression of a fungal hydrolase from Papiliotrema laurentii that hydrolyzes apple cutin and clears colloidal polyester polyurethane.</title>
        <authorList>
            <consortium name="DOE Joint Genome Institute"/>
            <person name="Roman V.A."/>
            <person name="Bojanowski C."/>
            <person name="Crable B.R."/>
            <person name="Wagner D.N."/>
            <person name="Hung C.S."/>
            <person name="Nadeau L.J."/>
            <person name="Schratz L."/>
            <person name="Haridas S."/>
            <person name="Pangilinan J."/>
            <person name="Lipzen A."/>
            <person name="Na H."/>
            <person name="Yan M."/>
            <person name="Ng V."/>
            <person name="Grigoriev I.V."/>
            <person name="Spatafora J.W."/>
            <person name="Barlow D."/>
            <person name="Biffinger J."/>
            <person name="Kelley-Loughnane N."/>
            <person name="Varaljay V.A."/>
            <person name="Crookes-Goodson W.J."/>
        </authorList>
    </citation>
    <scope>NUCLEOTIDE SEQUENCE</scope>
    <source>
        <strain evidence="15">5307AH</strain>
    </source>
</reference>
<feature type="region of interest" description="Disordered" evidence="12">
    <location>
        <begin position="114"/>
        <end position="134"/>
    </location>
</feature>
<evidence type="ECO:0000256" key="1">
    <source>
        <dbReference type="ARBA" id="ARBA00003986"/>
    </source>
</evidence>
<keyword evidence="6" id="KW-0819">tRNA processing</keyword>
<dbReference type="GO" id="GO:0005524">
    <property type="term" value="F:ATP binding"/>
    <property type="evidence" value="ECO:0007669"/>
    <property type="project" value="UniProtKB-KW"/>
</dbReference>
<dbReference type="EC" id="2.8.1.14" evidence="3"/>
<comment type="similarity">
    <text evidence="2">Belongs to the MnmA/TRMU family.</text>
</comment>
<evidence type="ECO:0000256" key="2">
    <source>
        <dbReference type="ARBA" id="ARBA00006191"/>
    </source>
</evidence>
<dbReference type="Pfam" id="PF20258">
    <property type="entry name" value="tRNA_Me_trans_C"/>
    <property type="match status" value="1"/>
</dbReference>
<keyword evidence="9" id="KW-0694">RNA-binding</keyword>
<evidence type="ECO:0000256" key="12">
    <source>
        <dbReference type="SAM" id="MobiDB-lite"/>
    </source>
</evidence>
<protein>
    <recommendedName>
        <fullName evidence="3">tRNA-5-taurinomethyluridine 2-sulfurtransferase</fullName>
        <ecNumber evidence="3">2.8.1.14</ecNumber>
    </recommendedName>
</protein>
<dbReference type="SUPFAM" id="SSF52402">
    <property type="entry name" value="Adenine nucleotide alpha hydrolases-like"/>
    <property type="match status" value="1"/>
</dbReference>
<dbReference type="InterPro" id="IPR046885">
    <property type="entry name" value="MnmA-like_C"/>
</dbReference>